<protein>
    <recommendedName>
        <fullName evidence="4">Secreted protein</fullName>
    </recommendedName>
</protein>
<evidence type="ECO:0008006" key="4">
    <source>
        <dbReference type="Google" id="ProtNLM"/>
    </source>
</evidence>
<evidence type="ECO:0000256" key="1">
    <source>
        <dbReference type="SAM" id="SignalP"/>
    </source>
</evidence>
<name>A0A8T0I7I4_CERPU</name>
<organism evidence="2 3">
    <name type="scientific">Ceratodon purpureus</name>
    <name type="common">Fire moss</name>
    <name type="synonym">Dicranum purpureum</name>
    <dbReference type="NCBI Taxonomy" id="3225"/>
    <lineage>
        <taxon>Eukaryota</taxon>
        <taxon>Viridiplantae</taxon>
        <taxon>Streptophyta</taxon>
        <taxon>Embryophyta</taxon>
        <taxon>Bryophyta</taxon>
        <taxon>Bryophytina</taxon>
        <taxon>Bryopsida</taxon>
        <taxon>Dicranidae</taxon>
        <taxon>Pseudoditrichales</taxon>
        <taxon>Ditrichaceae</taxon>
        <taxon>Ceratodon</taxon>
    </lineage>
</organism>
<dbReference type="EMBL" id="CM026424">
    <property type="protein sequence ID" value="KAG0578945.1"/>
    <property type="molecule type" value="Genomic_DNA"/>
</dbReference>
<accession>A0A8T0I7I4</accession>
<feature type="chain" id="PRO_5035747311" description="Secreted protein" evidence="1">
    <location>
        <begin position="29"/>
        <end position="65"/>
    </location>
</feature>
<keyword evidence="1" id="KW-0732">Signal</keyword>
<proteinExistence type="predicted"/>
<sequence>MFFICVFWRDCGRTAILLQLDILTTIVCEPACLVCCVEFFLAEGSLYHAVWEFSSFRVSIALCSL</sequence>
<feature type="signal peptide" evidence="1">
    <location>
        <begin position="1"/>
        <end position="28"/>
    </location>
</feature>
<dbReference type="Proteomes" id="UP000822688">
    <property type="component" value="Chromosome 4"/>
</dbReference>
<keyword evidence="3" id="KW-1185">Reference proteome</keyword>
<reference evidence="2" key="1">
    <citation type="submission" date="2020-06" db="EMBL/GenBank/DDBJ databases">
        <title>WGS assembly of Ceratodon purpureus strain R40.</title>
        <authorList>
            <person name="Carey S.B."/>
            <person name="Jenkins J."/>
            <person name="Shu S."/>
            <person name="Lovell J.T."/>
            <person name="Sreedasyam A."/>
            <person name="Maumus F."/>
            <person name="Tiley G.P."/>
            <person name="Fernandez-Pozo N."/>
            <person name="Barry K."/>
            <person name="Chen C."/>
            <person name="Wang M."/>
            <person name="Lipzen A."/>
            <person name="Daum C."/>
            <person name="Saski C.A."/>
            <person name="Payton A.C."/>
            <person name="Mcbreen J.C."/>
            <person name="Conrad R.E."/>
            <person name="Kollar L.M."/>
            <person name="Olsson S."/>
            <person name="Huttunen S."/>
            <person name="Landis J.B."/>
            <person name="Wickett N.J."/>
            <person name="Johnson M.G."/>
            <person name="Rensing S.A."/>
            <person name="Grimwood J."/>
            <person name="Schmutz J."/>
            <person name="Mcdaniel S.F."/>
        </authorList>
    </citation>
    <scope>NUCLEOTIDE SEQUENCE</scope>
    <source>
        <strain evidence="2">R40</strain>
    </source>
</reference>
<evidence type="ECO:0000313" key="2">
    <source>
        <dbReference type="EMBL" id="KAG0578945.1"/>
    </source>
</evidence>
<evidence type="ECO:0000313" key="3">
    <source>
        <dbReference type="Proteomes" id="UP000822688"/>
    </source>
</evidence>
<gene>
    <name evidence="2" type="ORF">KC19_4G061800</name>
</gene>
<comment type="caution">
    <text evidence="2">The sequence shown here is derived from an EMBL/GenBank/DDBJ whole genome shotgun (WGS) entry which is preliminary data.</text>
</comment>
<dbReference type="AlphaFoldDB" id="A0A8T0I7I4"/>